<dbReference type="Pfam" id="PF25183">
    <property type="entry name" value="OMP_b-brl_4"/>
    <property type="match status" value="1"/>
</dbReference>
<dbReference type="InterPro" id="IPR057601">
    <property type="entry name" value="Oar-like_b-barrel"/>
</dbReference>
<dbReference type="GO" id="GO:0009279">
    <property type="term" value="C:cell outer membrane"/>
    <property type="evidence" value="ECO:0007669"/>
    <property type="project" value="UniProtKB-SubCell"/>
</dbReference>
<dbReference type="Gene3D" id="2.40.170.20">
    <property type="entry name" value="TonB-dependent receptor, beta-barrel domain"/>
    <property type="match status" value="1"/>
</dbReference>
<comment type="subcellular location">
    <subcellularLocation>
        <location evidence="1">Cell outer membrane</location>
        <topology evidence="1">Multi-pass membrane protein</topology>
    </subcellularLocation>
</comment>
<dbReference type="GO" id="GO:0044718">
    <property type="term" value="P:siderophore transmembrane transport"/>
    <property type="evidence" value="ECO:0007669"/>
    <property type="project" value="TreeGrafter"/>
</dbReference>
<dbReference type="Gene3D" id="2.60.40.1120">
    <property type="entry name" value="Carboxypeptidase-like, regulatory domain"/>
    <property type="match status" value="1"/>
</dbReference>
<name>A0A4R4E5T4_9BACT</name>
<dbReference type="GO" id="GO:0030246">
    <property type="term" value="F:carbohydrate binding"/>
    <property type="evidence" value="ECO:0007669"/>
    <property type="project" value="InterPro"/>
</dbReference>
<feature type="region of interest" description="Disordered" evidence="7">
    <location>
        <begin position="379"/>
        <end position="399"/>
    </location>
</feature>
<dbReference type="InterPro" id="IPR013784">
    <property type="entry name" value="Carb-bd-like_fold"/>
</dbReference>
<dbReference type="SUPFAM" id="SSF49452">
    <property type="entry name" value="Starch-binding domain-like"/>
    <property type="match status" value="1"/>
</dbReference>
<keyword evidence="10" id="KW-0675">Receptor</keyword>
<evidence type="ECO:0000256" key="1">
    <source>
        <dbReference type="ARBA" id="ARBA00004571"/>
    </source>
</evidence>
<proteinExistence type="predicted"/>
<keyword evidence="11" id="KW-1185">Reference proteome</keyword>
<keyword evidence="8" id="KW-0732">Signal</keyword>
<keyword evidence="4" id="KW-0812">Transmembrane</keyword>
<dbReference type="RefSeq" id="WP_131850709.1">
    <property type="nucleotide sequence ID" value="NZ_SKFH01000003.1"/>
</dbReference>
<dbReference type="GO" id="GO:0015344">
    <property type="term" value="F:siderophore uptake transmembrane transporter activity"/>
    <property type="evidence" value="ECO:0007669"/>
    <property type="project" value="TreeGrafter"/>
</dbReference>
<dbReference type="Proteomes" id="UP000295164">
    <property type="component" value="Unassembled WGS sequence"/>
</dbReference>
<comment type="caution">
    <text evidence="10">The sequence shown here is derived from an EMBL/GenBank/DDBJ whole genome shotgun (WGS) entry which is preliminary data.</text>
</comment>
<accession>A0A4R4E5T4</accession>
<organism evidence="10 11">
    <name type="scientific">Flaviaesturariibacter aridisoli</name>
    <dbReference type="NCBI Taxonomy" id="2545761"/>
    <lineage>
        <taxon>Bacteria</taxon>
        <taxon>Pseudomonadati</taxon>
        <taxon>Bacteroidota</taxon>
        <taxon>Chitinophagia</taxon>
        <taxon>Chitinophagales</taxon>
        <taxon>Chitinophagaceae</taxon>
        <taxon>Flaviaestuariibacter</taxon>
    </lineage>
</organism>
<evidence type="ECO:0000256" key="8">
    <source>
        <dbReference type="SAM" id="SignalP"/>
    </source>
</evidence>
<evidence type="ECO:0000256" key="6">
    <source>
        <dbReference type="ARBA" id="ARBA00023237"/>
    </source>
</evidence>
<evidence type="ECO:0000256" key="5">
    <source>
        <dbReference type="ARBA" id="ARBA00023136"/>
    </source>
</evidence>
<protein>
    <submittedName>
        <fullName evidence="10">TonB-dependent receptor</fullName>
    </submittedName>
</protein>
<evidence type="ECO:0000259" key="9">
    <source>
        <dbReference type="Pfam" id="PF25183"/>
    </source>
</evidence>
<evidence type="ECO:0000256" key="7">
    <source>
        <dbReference type="SAM" id="MobiDB-lite"/>
    </source>
</evidence>
<keyword evidence="3" id="KW-1134">Transmembrane beta strand</keyword>
<feature type="signal peptide" evidence="8">
    <location>
        <begin position="1"/>
        <end position="21"/>
    </location>
</feature>
<feature type="chain" id="PRO_5020449511" evidence="8">
    <location>
        <begin position="22"/>
        <end position="1119"/>
    </location>
</feature>
<evidence type="ECO:0000313" key="10">
    <source>
        <dbReference type="EMBL" id="TCZ74110.1"/>
    </source>
</evidence>
<reference evidence="10 11" key="1">
    <citation type="submission" date="2019-03" db="EMBL/GenBank/DDBJ databases">
        <authorList>
            <person name="Kim M.K.M."/>
        </authorList>
    </citation>
    <scope>NUCLEOTIDE SEQUENCE [LARGE SCALE GENOMIC DNA]</scope>
    <source>
        <strain evidence="10 11">17J68-15</strain>
    </source>
</reference>
<dbReference type="SUPFAM" id="SSF56935">
    <property type="entry name" value="Porins"/>
    <property type="match status" value="1"/>
</dbReference>
<dbReference type="AlphaFoldDB" id="A0A4R4E5T4"/>
<evidence type="ECO:0000256" key="3">
    <source>
        <dbReference type="ARBA" id="ARBA00022452"/>
    </source>
</evidence>
<dbReference type="InterPro" id="IPR039426">
    <property type="entry name" value="TonB-dep_rcpt-like"/>
</dbReference>
<dbReference type="PANTHER" id="PTHR30069:SF46">
    <property type="entry name" value="OAR PROTEIN"/>
    <property type="match status" value="1"/>
</dbReference>
<keyword evidence="5" id="KW-0472">Membrane</keyword>
<dbReference type="InterPro" id="IPR036942">
    <property type="entry name" value="Beta-barrel_TonB_sf"/>
</dbReference>
<keyword evidence="2" id="KW-0813">Transport</keyword>
<dbReference type="EMBL" id="SKFH01000003">
    <property type="protein sequence ID" value="TCZ74110.1"/>
    <property type="molecule type" value="Genomic_DNA"/>
</dbReference>
<gene>
    <name evidence="10" type="ORF">E0486_03275</name>
</gene>
<feature type="domain" description="TonB-dependent transporter Oar-like beta-barrel" evidence="9">
    <location>
        <begin position="235"/>
        <end position="1050"/>
    </location>
</feature>
<evidence type="ECO:0000256" key="2">
    <source>
        <dbReference type="ARBA" id="ARBA00022448"/>
    </source>
</evidence>
<dbReference type="OrthoDB" id="9768147at2"/>
<evidence type="ECO:0000256" key="4">
    <source>
        <dbReference type="ARBA" id="ARBA00022692"/>
    </source>
</evidence>
<keyword evidence="6" id="KW-0998">Cell outer membrane</keyword>
<evidence type="ECO:0000313" key="11">
    <source>
        <dbReference type="Proteomes" id="UP000295164"/>
    </source>
</evidence>
<dbReference type="Pfam" id="PF13620">
    <property type="entry name" value="CarboxypepD_reg"/>
    <property type="match status" value="1"/>
</dbReference>
<dbReference type="PANTHER" id="PTHR30069">
    <property type="entry name" value="TONB-DEPENDENT OUTER MEMBRANE RECEPTOR"/>
    <property type="match status" value="1"/>
</dbReference>
<sequence>MLKRLLCLLTIALLASPVLFAQVTTSSLTGVVRDAAGNATLSGATITATHTPSGTRYSTSSQANGNYRIDNMRSGGPYLVVFTYVGYDQQRFDDISLQLAEATVLNANLAKANTTLENVVVVGAGRNRVLNASRSGAVTNIGRTEIQRMPSITRSINDLTRVTPQANGTSIGGGNYRSNFITVDGSDFNNQFGIGTNLPANGSPISLDALGEVSVNVTPFDIRQSGFTGASVNAVTRSGTNNFEGSVYRYWRTERQQGNKAGSVTFAPVPFTFDQYGARFGGPIVRNKLFFFLSYEQDNQPKIVQSRVASTPNAPFGSAPNIARPTREDLDSFSSYLFNKYGYVTGPYDNYSTSIERKKFLARVDWNINRNHRFNVRYNQVEGGEPNPPSTSRSPLSGFGGGNRTDINAMWYQNSNYFQGANFYSLAAELNSNLGNRMTNTLRGTYTYQNDSRTTTSTDFPFVDILKDPGNQPETPYVSFGHEPFSKGNLRQVKTYSFVDNFTWTVGKHNLLAGVQYDHSTTVNGFQRFATSYYTFASWNDFVTGQRPVAFAQTYTLNKDFSQVFPTFEFNQFSAYLQDEMTLSPHFRLTVGLRADLPTYPSVPEIQTHPLVDSLTFIGGEKINTGNLPKSTVMFSPRIGFNWDVNGDRSFQVRGGTGIFTGRIPFVWIVSQSGDAGLLQITEAYSGSQVPANITAFNPDPAAYRPTVAPTPGTSIPTSVTAMDPNFKFPQTWKTTLGFDRRLGKGFVLSVEGIFNKDLNTAIFRNPNLVAPQNLNVAGYPDSRPIYPSNIRDRFLYTLTPGGNPTPTNPRPNYPIANGVSVANQQAFNPIVIANGSKGYSAYFTMNLQKQFSNNWYATVAYTKAWGANQYDGSGDQPLSAWQATAQVYGPNDYRLDYNGNILSDRLIASVSYKKEYLKHLGTTLSLFYEGSTGSRYSYTYSGDFNRDGVSGNDLIYIPKDATEIDFVSQTINGVTYSPAQQSELFFRFVDQDPYLRKHKGQYAERNGARFPWRNQFDVKLLQDVFVNVGKHRNTIQLSLDIFNFANLLNADWGLIRTQNSFSPLVPTNQNNLVSGGTTRPTFRLAIDRNAPLTETFRDNTTITSTYYMQMGIRYIFGN</sequence>